<keyword evidence="6 14" id="KW-1133">Transmembrane helix</keyword>
<dbReference type="PROSITE" id="PS00237">
    <property type="entry name" value="G_PROTEIN_RECEP_F1_1"/>
    <property type="match status" value="1"/>
</dbReference>
<dbReference type="PROSITE" id="PS50262">
    <property type="entry name" value="G_PROTEIN_RECEP_F1_2"/>
    <property type="match status" value="1"/>
</dbReference>
<organism evidence="16 17">
    <name type="scientific">Erpetoichthys calabaricus</name>
    <name type="common">Rope fish</name>
    <name type="synonym">Calamoichthys calabaricus</name>
    <dbReference type="NCBI Taxonomy" id="27687"/>
    <lineage>
        <taxon>Eukaryota</taxon>
        <taxon>Metazoa</taxon>
        <taxon>Chordata</taxon>
        <taxon>Craniata</taxon>
        <taxon>Vertebrata</taxon>
        <taxon>Euteleostomi</taxon>
        <taxon>Actinopterygii</taxon>
        <taxon>Polypteriformes</taxon>
        <taxon>Polypteridae</taxon>
        <taxon>Erpetoichthys</taxon>
    </lineage>
</organism>
<evidence type="ECO:0000256" key="8">
    <source>
        <dbReference type="ARBA" id="ARBA00023136"/>
    </source>
</evidence>
<dbReference type="Ensembl" id="ENSECRT00000021531.1">
    <property type="protein sequence ID" value="ENSECRP00000021075.1"/>
    <property type="gene ID" value="ENSECRG00000014196.1"/>
</dbReference>
<dbReference type="AlphaFoldDB" id="A0A8C4SRQ8"/>
<dbReference type="Proteomes" id="UP000694620">
    <property type="component" value="Unassembled WGS sequence"/>
</dbReference>
<feature type="transmembrane region" description="Helical" evidence="14">
    <location>
        <begin position="271"/>
        <end position="292"/>
    </location>
</feature>
<evidence type="ECO:0000256" key="5">
    <source>
        <dbReference type="ARBA" id="ARBA00022725"/>
    </source>
</evidence>
<evidence type="ECO:0000256" key="4">
    <source>
        <dbReference type="ARBA" id="ARBA00022692"/>
    </source>
</evidence>
<feature type="domain" description="G-protein coupled receptors family 1 profile" evidence="15">
    <location>
        <begin position="39"/>
        <end position="290"/>
    </location>
</feature>
<keyword evidence="17" id="KW-1185">Reference proteome</keyword>
<evidence type="ECO:0000256" key="10">
    <source>
        <dbReference type="ARBA" id="ARBA00023170"/>
    </source>
</evidence>
<evidence type="ECO:0000313" key="16">
    <source>
        <dbReference type="Ensembl" id="ENSECRP00000021075.1"/>
    </source>
</evidence>
<comment type="similarity">
    <text evidence="13">Belongs to the G-protein coupled receptor 1 family.</text>
</comment>
<evidence type="ECO:0000256" key="6">
    <source>
        <dbReference type="ARBA" id="ARBA00022989"/>
    </source>
</evidence>
<comment type="subcellular location">
    <subcellularLocation>
        <location evidence="1 14">Cell membrane</location>
        <topology evidence="1 14">Multi-pass membrane protein</topology>
    </subcellularLocation>
</comment>
<feature type="transmembrane region" description="Helical" evidence="14">
    <location>
        <begin position="57"/>
        <end position="76"/>
    </location>
</feature>
<sequence length="317" mass="35179">MFNSSLSVSEFVLHCEIKPEQINITATLLILIYLVSLIGNLLVILIIIMNHQLQSPMYIYICTLAMIDLANSTILIPKMVSAVLFDSLVVAYAACLAQMYLILNVELMESLLLMSMAIDRYIAVIFPLRYPSIVTSKAVCIGVTLLAISAFLIDIYCIMFVSELSFCETNILPYCFCDYATMVHIACTEDPKYLLVLSTIVITTGVLPLAIILFSYFIIALAALRTSSVEGKRKLFSTCLTHLLVVGLFYIPLLTSYILPGAGVKLSTEAYNAMVIVGNVVPPMTNPIIYSFRNKEIKSSIYKLFSGKRTSPKINNQ</sequence>
<evidence type="ECO:0000256" key="9">
    <source>
        <dbReference type="ARBA" id="ARBA00023157"/>
    </source>
</evidence>
<keyword evidence="7 13" id="KW-0297">G-protein coupled receptor</keyword>
<evidence type="ECO:0000256" key="14">
    <source>
        <dbReference type="RuleBase" id="RU363047"/>
    </source>
</evidence>
<dbReference type="PRINTS" id="PR00245">
    <property type="entry name" value="OLFACTORYR"/>
</dbReference>
<dbReference type="Pfam" id="PF13853">
    <property type="entry name" value="7tm_4"/>
    <property type="match status" value="1"/>
</dbReference>
<keyword evidence="11" id="KW-0325">Glycoprotein</keyword>
<dbReference type="Gene3D" id="1.20.1070.10">
    <property type="entry name" value="Rhodopsin 7-helix transmembrane proteins"/>
    <property type="match status" value="1"/>
</dbReference>
<dbReference type="PANTHER" id="PTHR24242:SF359">
    <property type="entry name" value="ODORANT RECEPTOR-RELATED"/>
    <property type="match status" value="1"/>
</dbReference>
<feature type="transmembrane region" description="Helical" evidence="14">
    <location>
        <begin position="83"/>
        <end position="101"/>
    </location>
</feature>
<evidence type="ECO:0000256" key="7">
    <source>
        <dbReference type="ARBA" id="ARBA00023040"/>
    </source>
</evidence>
<evidence type="ECO:0000256" key="13">
    <source>
        <dbReference type="RuleBase" id="RU000688"/>
    </source>
</evidence>
<dbReference type="InterPro" id="IPR000725">
    <property type="entry name" value="Olfact_rcpt"/>
</dbReference>
<dbReference type="GO" id="GO:0005886">
    <property type="term" value="C:plasma membrane"/>
    <property type="evidence" value="ECO:0007669"/>
    <property type="project" value="UniProtKB-SubCell"/>
</dbReference>
<keyword evidence="2 14" id="KW-1003">Cell membrane</keyword>
<dbReference type="GO" id="GO:0004984">
    <property type="term" value="F:olfactory receptor activity"/>
    <property type="evidence" value="ECO:0007669"/>
    <property type="project" value="InterPro"/>
</dbReference>
<evidence type="ECO:0000256" key="11">
    <source>
        <dbReference type="ARBA" id="ARBA00023180"/>
    </source>
</evidence>
<dbReference type="InterPro" id="IPR050939">
    <property type="entry name" value="Olfactory_GPCR1"/>
</dbReference>
<feature type="transmembrane region" description="Helical" evidence="14">
    <location>
        <begin position="138"/>
        <end position="161"/>
    </location>
</feature>
<gene>
    <name evidence="16" type="primary">LOC127527588</name>
</gene>
<dbReference type="GO" id="GO:0004930">
    <property type="term" value="F:G protein-coupled receptor activity"/>
    <property type="evidence" value="ECO:0007669"/>
    <property type="project" value="UniProtKB-KW"/>
</dbReference>
<dbReference type="SMART" id="SM01381">
    <property type="entry name" value="7TM_GPCR_Srsx"/>
    <property type="match status" value="1"/>
</dbReference>
<keyword evidence="8 14" id="KW-0472">Membrane</keyword>
<dbReference type="InterPro" id="IPR000276">
    <property type="entry name" value="GPCR_Rhodpsn"/>
</dbReference>
<feature type="transmembrane region" description="Helical" evidence="14">
    <location>
        <begin position="235"/>
        <end position="259"/>
    </location>
</feature>
<keyword evidence="4 13" id="KW-0812">Transmembrane</keyword>
<keyword evidence="9" id="KW-1015">Disulfide bond</keyword>
<dbReference type="OrthoDB" id="5950740at2759"/>
<keyword evidence="5 14" id="KW-0552">Olfaction</keyword>
<evidence type="ECO:0000313" key="17">
    <source>
        <dbReference type="Proteomes" id="UP000694620"/>
    </source>
</evidence>
<evidence type="ECO:0000256" key="1">
    <source>
        <dbReference type="ARBA" id="ARBA00004651"/>
    </source>
</evidence>
<evidence type="ECO:0000256" key="2">
    <source>
        <dbReference type="ARBA" id="ARBA00022475"/>
    </source>
</evidence>
<reference evidence="16" key="1">
    <citation type="submission" date="2025-08" db="UniProtKB">
        <authorList>
            <consortium name="Ensembl"/>
        </authorList>
    </citation>
    <scope>IDENTIFICATION</scope>
</reference>
<dbReference type="SUPFAM" id="SSF81321">
    <property type="entry name" value="Family A G protein-coupled receptor-like"/>
    <property type="match status" value="1"/>
</dbReference>
<keyword evidence="3 14" id="KW-0716">Sensory transduction</keyword>
<dbReference type="RefSeq" id="XP_051782655.1">
    <property type="nucleotide sequence ID" value="XM_051926695.1"/>
</dbReference>
<feature type="transmembrane region" description="Helical" evidence="14">
    <location>
        <begin position="28"/>
        <end position="51"/>
    </location>
</feature>
<keyword evidence="10 13" id="KW-0675">Receptor</keyword>
<dbReference type="PANTHER" id="PTHR24242">
    <property type="entry name" value="G-PROTEIN COUPLED RECEPTOR"/>
    <property type="match status" value="1"/>
</dbReference>
<proteinExistence type="inferred from homology"/>
<reference evidence="16" key="2">
    <citation type="submission" date="2025-09" db="UniProtKB">
        <authorList>
            <consortium name="Ensembl"/>
        </authorList>
    </citation>
    <scope>IDENTIFICATION</scope>
</reference>
<dbReference type="FunFam" id="1.20.1070.10:FF:000015">
    <property type="entry name" value="Olfactory receptor"/>
    <property type="match status" value="1"/>
</dbReference>
<name>A0A8C4SRQ8_ERPCA</name>
<evidence type="ECO:0000256" key="3">
    <source>
        <dbReference type="ARBA" id="ARBA00022606"/>
    </source>
</evidence>
<evidence type="ECO:0000259" key="15">
    <source>
        <dbReference type="PROSITE" id="PS50262"/>
    </source>
</evidence>
<dbReference type="PRINTS" id="PR00237">
    <property type="entry name" value="GPCRRHODOPSN"/>
</dbReference>
<evidence type="ECO:0000256" key="12">
    <source>
        <dbReference type="ARBA" id="ARBA00023224"/>
    </source>
</evidence>
<dbReference type="GeneTree" id="ENSGT00940000161369"/>
<feature type="transmembrane region" description="Helical" evidence="14">
    <location>
        <begin position="200"/>
        <end position="223"/>
    </location>
</feature>
<accession>A0A8C4SRQ8</accession>
<keyword evidence="12 13" id="KW-0807">Transducer</keyword>
<dbReference type="InterPro" id="IPR017452">
    <property type="entry name" value="GPCR_Rhodpsn_7TM"/>
</dbReference>
<dbReference type="GeneID" id="127527588"/>
<protein>
    <recommendedName>
        <fullName evidence="14">Olfactory receptor</fullName>
    </recommendedName>
</protein>